<name>A0A2G5VGY0_9PELO</name>
<accession>A0A2G5VGY0</accession>
<evidence type="ECO:0008006" key="3">
    <source>
        <dbReference type="Google" id="ProtNLM"/>
    </source>
</evidence>
<dbReference type="AlphaFoldDB" id="A0A2G5VGY0"/>
<reference evidence="2" key="1">
    <citation type="submission" date="2017-10" db="EMBL/GenBank/DDBJ databases">
        <title>Rapid genome shrinkage in a self-fertile nematode reveals novel sperm competition proteins.</title>
        <authorList>
            <person name="Yin D."/>
            <person name="Schwarz E.M."/>
            <person name="Thomas C.G."/>
            <person name="Felde R.L."/>
            <person name="Korf I.F."/>
            <person name="Cutter A.D."/>
            <person name="Schartner C.M."/>
            <person name="Ralston E.J."/>
            <person name="Meyer B.J."/>
            <person name="Haag E.S."/>
        </authorList>
    </citation>
    <scope>NUCLEOTIDE SEQUENCE [LARGE SCALE GENOMIC DNA]</scope>
    <source>
        <strain evidence="2">JU1422</strain>
    </source>
</reference>
<keyword evidence="2" id="KW-1185">Reference proteome</keyword>
<organism evidence="1 2">
    <name type="scientific">Caenorhabditis nigoni</name>
    <dbReference type="NCBI Taxonomy" id="1611254"/>
    <lineage>
        <taxon>Eukaryota</taxon>
        <taxon>Metazoa</taxon>
        <taxon>Ecdysozoa</taxon>
        <taxon>Nematoda</taxon>
        <taxon>Chromadorea</taxon>
        <taxon>Rhabditida</taxon>
        <taxon>Rhabditina</taxon>
        <taxon>Rhabditomorpha</taxon>
        <taxon>Rhabditoidea</taxon>
        <taxon>Rhabditidae</taxon>
        <taxon>Peloderinae</taxon>
        <taxon>Caenorhabditis</taxon>
    </lineage>
</organism>
<gene>
    <name evidence="1" type="primary">Cnig_chr_I.g1697</name>
    <name evidence="1" type="ORF">B9Z55_001697</name>
</gene>
<dbReference type="Proteomes" id="UP000230233">
    <property type="component" value="Chromosome I"/>
</dbReference>
<protein>
    <recommendedName>
        <fullName evidence="3">F-box associated domain-containing protein</fullName>
    </recommendedName>
</protein>
<dbReference type="PANTHER" id="PTHR21503">
    <property type="entry name" value="F-BOX-CONTAINING HYPOTHETICAL PROTEIN C.ELEGANS"/>
    <property type="match status" value="1"/>
</dbReference>
<evidence type="ECO:0000313" key="2">
    <source>
        <dbReference type="Proteomes" id="UP000230233"/>
    </source>
</evidence>
<dbReference type="PANTHER" id="PTHR21503:SF8">
    <property type="entry name" value="F-BOX ASSOCIATED DOMAIN-CONTAINING PROTEIN-RELATED"/>
    <property type="match status" value="1"/>
</dbReference>
<dbReference type="EMBL" id="PDUG01000001">
    <property type="protein sequence ID" value="PIC51028.1"/>
    <property type="molecule type" value="Genomic_DNA"/>
</dbReference>
<dbReference type="OrthoDB" id="5876439at2759"/>
<proteinExistence type="predicted"/>
<evidence type="ECO:0000313" key="1">
    <source>
        <dbReference type="EMBL" id="PIC51028.1"/>
    </source>
</evidence>
<comment type="caution">
    <text evidence="1">The sequence shown here is derived from an EMBL/GenBank/DDBJ whole genome shotgun (WGS) entry which is preliminary data.</text>
</comment>
<sequence length="203" mass="23478">MEGLEEVRLGDDFCMRTKFQLWIGTNKIPHVIMIVKEINGRMQSELQKHVTSLFGYCGSNKLKSDIEELSNNLPNVVNVKNSVLDGSKVEMSVIDDFFNQHPNHRSALIEDTINGKLNEKSALFDIPHIALGNQSSYYFQRFRGRNLYFHRAEMDTSDIIEFLNKWVHSIAYHDLETLTVRLKWGFSISKGSILEAFETKQYD</sequence>